<dbReference type="EMBL" id="VXBP01004773">
    <property type="protein sequence ID" value="NXN97170.1"/>
    <property type="molecule type" value="Genomic_DNA"/>
</dbReference>
<feature type="non-terminal residue" evidence="2">
    <location>
        <position position="176"/>
    </location>
</feature>
<sequence>VCAGTLNGLSVTGDAQHQYQTLHRMYNNCEIVLGNLEIVLIDHSHDLSFLQTIREVTGYILIAMNVFAELPLRSLRVIRGTQFYEGRFALFVLLNYSPNSTQALRQLGLNQLTEILAGGVYIEKNIQLCHVDTVEWRDIMRDPRLEPVVGDNGKDCAPCHESCGGHCWGPGPEDCQ</sequence>
<organism evidence="2 3">
    <name type="scientific">Rhinopomastus cyanomelas</name>
    <name type="common">Common scimitarbill</name>
    <dbReference type="NCBI Taxonomy" id="113115"/>
    <lineage>
        <taxon>Eukaryota</taxon>
        <taxon>Metazoa</taxon>
        <taxon>Chordata</taxon>
        <taxon>Craniata</taxon>
        <taxon>Vertebrata</taxon>
        <taxon>Euteleostomi</taxon>
        <taxon>Archelosauria</taxon>
        <taxon>Archosauria</taxon>
        <taxon>Dinosauria</taxon>
        <taxon>Saurischia</taxon>
        <taxon>Theropoda</taxon>
        <taxon>Coelurosauria</taxon>
        <taxon>Aves</taxon>
        <taxon>Neognathae</taxon>
        <taxon>Neoaves</taxon>
        <taxon>Telluraves</taxon>
        <taxon>Coraciimorphae</taxon>
        <taxon>Bucerotiformes</taxon>
        <taxon>Rhinopomastidae</taxon>
        <taxon>Rhinopomastus</taxon>
    </lineage>
</organism>
<proteinExistence type="predicted"/>
<dbReference type="Gene3D" id="3.80.20.20">
    <property type="entry name" value="Receptor L-domain"/>
    <property type="match status" value="1"/>
</dbReference>
<dbReference type="OrthoDB" id="6219513at2759"/>
<comment type="caution">
    <text evidence="2">The sequence shown here is derived from an EMBL/GenBank/DDBJ whole genome shotgun (WGS) entry which is preliminary data.</text>
</comment>
<keyword evidence="3" id="KW-1185">Reference proteome</keyword>
<reference evidence="2 3" key="1">
    <citation type="submission" date="2019-09" db="EMBL/GenBank/DDBJ databases">
        <title>Bird 10,000 Genomes (B10K) Project - Family phase.</title>
        <authorList>
            <person name="Zhang G."/>
        </authorList>
    </citation>
    <scope>NUCLEOTIDE SEQUENCE [LARGE SCALE GENOMIC DNA]</scope>
    <source>
        <strain evidence="2">B10K-DU-002-35</strain>
        <tissue evidence="2">Muscle</tissue>
    </source>
</reference>
<dbReference type="InterPro" id="IPR000494">
    <property type="entry name" value="Rcpt_L-dom"/>
</dbReference>
<accession>A0A7L1NBF6</accession>
<feature type="domain" description="Receptor L-domain" evidence="1">
    <location>
        <begin position="28"/>
        <end position="139"/>
    </location>
</feature>
<dbReference type="Pfam" id="PF01030">
    <property type="entry name" value="Recep_L_domain"/>
    <property type="match status" value="1"/>
</dbReference>
<dbReference type="Proteomes" id="UP000565785">
    <property type="component" value="Unassembled WGS sequence"/>
</dbReference>
<dbReference type="SUPFAM" id="SSF52058">
    <property type="entry name" value="L domain-like"/>
    <property type="match status" value="1"/>
</dbReference>
<name>A0A7L1NBF6_RHICY</name>
<dbReference type="InterPro" id="IPR006212">
    <property type="entry name" value="Furin_repeat"/>
</dbReference>
<dbReference type="InterPro" id="IPR036941">
    <property type="entry name" value="Rcpt_L-dom_sf"/>
</dbReference>
<gene>
    <name evidence="2" type="primary">Erbb3_0</name>
    <name evidence="2" type="ORF">RHICYA_R06878</name>
</gene>
<keyword evidence="2" id="KW-0808">Transferase</keyword>
<evidence type="ECO:0000313" key="2">
    <source>
        <dbReference type="EMBL" id="NXN97170.1"/>
    </source>
</evidence>
<dbReference type="AlphaFoldDB" id="A0A7L1NBF6"/>
<evidence type="ECO:0000313" key="3">
    <source>
        <dbReference type="Proteomes" id="UP000565785"/>
    </source>
</evidence>
<dbReference type="CDD" id="cd00064">
    <property type="entry name" value="FU"/>
    <property type="match status" value="1"/>
</dbReference>
<dbReference type="FunFam" id="3.80.20.20:FF:000004">
    <property type="entry name" value="Receptor protein-tyrosine kinase"/>
    <property type="match status" value="1"/>
</dbReference>
<keyword evidence="2" id="KW-0418">Kinase</keyword>
<feature type="non-terminal residue" evidence="2">
    <location>
        <position position="1"/>
    </location>
</feature>
<protein>
    <submittedName>
        <fullName evidence="2">ERBB3 kinase</fullName>
    </submittedName>
</protein>
<dbReference type="GO" id="GO:0016301">
    <property type="term" value="F:kinase activity"/>
    <property type="evidence" value="ECO:0007669"/>
    <property type="project" value="UniProtKB-KW"/>
</dbReference>
<evidence type="ECO:0000259" key="1">
    <source>
        <dbReference type="Pfam" id="PF01030"/>
    </source>
</evidence>